<feature type="compositionally biased region" description="Basic and acidic residues" evidence="1">
    <location>
        <begin position="1"/>
        <end position="17"/>
    </location>
</feature>
<dbReference type="Proteomes" id="UP000434101">
    <property type="component" value="Unassembled WGS sequence"/>
</dbReference>
<gene>
    <name evidence="4" type="ORF">GS429_05410</name>
</gene>
<keyword evidence="2" id="KW-1133">Transmembrane helix</keyword>
<evidence type="ECO:0000256" key="1">
    <source>
        <dbReference type="SAM" id="MobiDB-lite"/>
    </source>
</evidence>
<dbReference type="EMBL" id="WUYX01000021">
    <property type="protein sequence ID" value="MXV61510.1"/>
    <property type="molecule type" value="Genomic_DNA"/>
</dbReference>
<evidence type="ECO:0000259" key="3">
    <source>
        <dbReference type="Pfam" id="PF25933"/>
    </source>
</evidence>
<keyword evidence="5" id="KW-1185">Reference proteome</keyword>
<sequence>MSSNRRFEYDKGPRPDAEQPGDENERDADEGEGDGNENNGGGPTDSNRRVAAVEPWLAGLVSGVSAFAVVFAAAYQLAATMTATGGFAGVEDGPSRWVLAGLASLASHGVPIELDGEPIEGGFGSPYTAGLASDVTALIPVAVLLVTGYLLVRYVSLETSRDGALALGSLVTSYVVLAVGLSMITSWSPNEEAGANGEAETIAAATDLSMVVSVTGTALVFVLVGAAVAALPRLLELAPVELVDRPN</sequence>
<proteinExistence type="predicted"/>
<feature type="region of interest" description="Disordered" evidence="1">
    <location>
        <begin position="1"/>
        <end position="48"/>
    </location>
</feature>
<reference evidence="4 5" key="1">
    <citation type="submission" date="2020-01" db="EMBL/GenBank/DDBJ databases">
        <title>Natronorubrum sp. JWXQ-INN 674 isolated from Inner Mongolia Autonomous Region of China.</title>
        <authorList>
            <person name="Xue Q."/>
        </authorList>
    </citation>
    <scope>NUCLEOTIDE SEQUENCE [LARGE SCALE GENOMIC DNA]</scope>
    <source>
        <strain evidence="4 5">JWXQ-INN-674</strain>
    </source>
</reference>
<dbReference type="AlphaFoldDB" id="A0A6B0VIY3"/>
<evidence type="ECO:0000313" key="5">
    <source>
        <dbReference type="Proteomes" id="UP000434101"/>
    </source>
</evidence>
<keyword evidence="2" id="KW-0812">Transmembrane</keyword>
<dbReference type="OrthoDB" id="177917at2157"/>
<feature type="transmembrane region" description="Helical" evidence="2">
    <location>
        <begin position="135"/>
        <end position="152"/>
    </location>
</feature>
<dbReference type="InterPro" id="IPR058284">
    <property type="entry name" value="DUF7978"/>
</dbReference>
<evidence type="ECO:0000313" key="4">
    <source>
        <dbReference type="EMBL" id="MXV61510.1"/>
    </source>
</evidence>
<comment type="caution">
    <text evidence="4">The sequence shown here is derived from an EMBL/GenBank/DDBJ whole genome shotgun (WGS) entry which is preliminary data.</text>
</comment>
<feature type="compositionally biased region" description="Acidic residues" evidence="1">
    <location>
        <begin position="19"/>
        <end position="35"/>
    </location>
</feature>
<accession>A0A6B0VIY3</accession>
<dbReference type="Pfam" id="PF25933">
    <property type="entry name" value="DUF7978"/>
    <property type="match status" value="1"/>
</dbReference>
<feature type="transmembrane region" description="Helical" evidence="2">
    <location>
        <begin position="208"/>
        <end position="231"/>
    </location>
</feature>
<organism evidence="4 5">
    <name type="scientific">Natronorubrum halalkaliphilum</name>
    <dbReference type="NCBI Taxonomy" id="2691917"/>
    <lineage>
        <taxon>Archaea</taxon>
        <taxon>Methanobacteriati</taxon>
        <taxon>Methanobacteriota</taxon>
        <taxon>Stenosarchaea group</taxon>
        <taxon>Halobacteria</taxon>
        <taxon>Halobacteriales</taxon>
        <taxon>Natrialbaceae</taxon>
        <taxon>Natronorubrum</taxon>
    </lineage>
</organism>
<keyword evidence="2" id="KW-0472">Membrane</keyword>
<evidence type="ECO:0000256" key="2">
    <source>
        <dbReference type="SAM" id="Phobius"/>
    </source>
</evidence>
<name>A0A6B0VIY3_9EURY</name>
<protein>
    <recommendedName>
        <fullName evidence="3">DUF7978 domain-containing protein</fullName>
    </recommendedName>
</protein>
<feature type="domain" description="DUF7978" evidence="3">
    <location>
        <begin position="46"/>
        <end position="230"/>
    </location>
</feature>
<feature type="transmembrane region" description="Helical" evidence="2">
    <location>
        <begin position="164"/>
        <end position="188"/>
    </location>
</feature>
<feature type="transmembrane region" description="Helical" evidence="2">
    <location>
        <begin position="56"/>
        <end position="78"/>
    </location>
</feature>
<dbReference type="RefSeq" id="WP_160063459.1">
    <property type="nucleotide sequence ID" value="NZ_WUYX01000021.1"/>
</dbReference>